<keyword evidence="4" id="KW-1185">Reference proteome</keyword>
<feature type="region of interest" description="Disordered" evidence="1">
    <location>
        <begin position="149"/>
        <end position="189"/>
    </location>
</feature>
<sequence length="553" mass="55679">MFSSIRIADVLLLLLLSQATQAGPVRRAERLFGRGWNSTISVSVASSTPESTHLPTSAAAVTAKEEDDGSTPSPVFSTIDDTKSTSAATRGPSTTAVQSSSTAVFLPPPLSTISVPSTTSGGASTTTVATLPPMFSSIALPPYPTTGLRNGSALLPASSLTETPTGPTTTAAGEEGASRGPPNGMQSSLSFAFPVPGETTTTTVQPVVSSTSLVLSTTAKAEASSTPAPTSHDTPASSTTPLQTIPPSSATLKVTGSPNVGVPTIETSLPAATATISPEVAARNLVNAKSFNALFATLTEQSACSNGQVACVKGNIGKCGSDGAFDIVSCGNDQSCFALPMNTTEGVVVGCYNPTVASNILGEAVSAPGSSTSAAVSEVTMTVTPVVTATSTIQVTPPSSPETTSPAVPIATATSTVLVAPPEKTTSPGFTTTVVVTRTVEPDPAPTTTERESTTTAEEPTTLSTSTRRRTRSSTSVEISAPPAATTVTVTGTLTFDPIPSTVPTVLPTAPAAKDSPDAFGFVMTVTEKETVTATVTVKETETVTVTKGKSES</sequence>
<feature type="region of interest" description="Disordered" evidence="1">
    <location>
        <begin position="441"/>
        <end position="480"/>
    </location>
</feature>
<protein>
    <recommendedName>
        <fullName evidence="5">Carbohydrate-binding module family 19 protein</fullName>
    </recommendedName>
</protein>
<accession>A0A8H3WIR0</accession>
<dbReference type="OrthoDB" id="2362516at2759"/>
<dbReference type="Proteomes" id="UP000434172">
    <property type="component" value="Unassembled WGS sequence"/>
</dbReference>
<feature type="compositionally biased region" description="Polar residues" evidence="1">
    <location>
        <begin position="45"/>
        <end position="55"/>
    </location>
</feature>
<feature type="chain" id="PRO_5034840324" description="Carbohydrate-binding module family 19 protein" evidence="2">
    <location>
        <begin position="23"/>
        <end position="553"/>
    </location>
</feature>
<organism evidence="3 4">
    <name type="scientific">Colletotrichum asianum</name>
    <dbReference type="NCBI Taxonomy" id="702518"/>
    <lineage>
        <taxon>Eukaryota</taxon>
        <taxon>Fungi</taxon>
        <taxon>Dikarya</taxon>
        <taxon>Ascomycota</taxon>
        <taxon>Pezizomycotina</taxon>
        <taxon>Sordariomycetes</taxon>
        <taxon>Hypocreomycetidae</taxon>
        <taxon>Glomerellales</taxon>
        <taxon>Glomerellaceae</taxon>
        <taxon>Colletotrichum</taxon>
        <taxon>Colletotrichum gloeosporioides species complex</taxon>
    </lineage>
</organism>
<feature type="compositionally biased region" description="Polar residues" evidence="1">
    <location>
        <begin position="223"/>
        <end position="255"/>
    </location>
</feature>
<feature type="compositionally biased region" description="Low complexity" evidence="1">
    <location>
        <begin position="454"/>
        <end position="466"/>
    </location>
</feature>
<proteinExistence type="predicted"/>
<keyword evidence="2" id="KW-0732">Signal</keyword>
<dbReference type="EMBL" id="WOWK01000015">
    <property type="protein sequence ID" value="KAF0328798.1"/>
    <property type="molecule type" value="Genomic_DNA"/>
</dbReference>
<evidence type="ECO:0000313" key="4">
    <source>
        <dbReference type="Proteomes" id="UP000434172"/>
    </source>
</evidence>
<evidence type="ECO:0000313" key="3">
    <source>
        <dbReference type="EMBL" id="KAF0328798.1"/>
    </source>
</evidence>
<feature type="signal peptide" evidence="2">
    <location>
        <begin position="1"/>
        <end position="22"/>
    </location>
</feature>
<evidence type="ECO:0000256" key="2">
    <source>
        <dbReference type="SAM" id="SignalP"/>
    </source>
</evidence>
<gene>
    <name evidence="3" type="ORF">GQ607_003823</name>
</gene>
<feature type="compositionally biased region" description="Low complexity" evidence="1">
    <location>
        <begin position="93"/>
        <end position="104"/>
    </location>
</feature>
<feature type="region of interest" description="Disordered" evidence="1">
    <location>
        <begin position="220"/>
        <end position="255"/>
    </location>
</feature>
<reference evidence="3 4" key="1">
    <citation type="submission" date="2019-12" db="EMBL/GenBank/DDBJ databases">
        <title>A genome sequence resource for the geographically widespread anthracnose pathogen Colletotrichum asianum.</title>
        <authorList>
            <person name="Meng Y."/>
        </authorList>
    </citation>
    <scope>NUCLEOTIDE SEQUENCE [LARGE SCALE GENOMIC DNA]</scope>
    <source>
        <strain evidence="3 4">ICMP 18580</strain>
    </source>
</reference>
<comment type="caution">
    <text evidence="3">The sequence shown here is derived from an EMBL/GenBank/DDBJ whole genome shotgun (WGS) entry which is preliminary data.</text>
</comment>
<feature type="compositionally biased region" description="Low complexity" evidence="1">
    <location>
        <begin position="161"/>
        <end position="175"/>
    </location>
</feature>
<evidence type="ECO:0008006" key="5">
    <source>
        <dbReference type="Google" id="ProtNLM"/>
    </source>
</evidence>
<feature type="compositionally biased region" description="Low complexity" evidence="1">
    <location>
        <begin position="114"/>
        <end position="126"/>
    </location>
</feature>
<name>A0A8H3WIR0_9PEZI</name>
<dbReference type="AlphaFoldDB" id="A0A8H3WIR0"/>
<evidence type="ECO:0000256" key="1">
    <source>
        <dbReference type="SAM" id="MobiDB-lite"/>
    </source>
</evidence>
<feature type="region of interest" description="Disordered" evidence="1">
    <location>
        <begin position="45"/>
        <end position="126"/>
    </location>
</feature>